<dbReference type="NCBIfam" id="NF006830">
    <property type="entry name" value="PRK09355.1"/>
    <property type="match status" value="1"/>
</dbReference>
<keyword evidence="10 11" id="KW-0784">Thiamine biosynthesis</keyword>
<dbReference type="EC" id="2.7.1.50" evidence="11"/>
<keyword evidence="13" id="KW-1185">Reference proteome</keyword>
<dbReference type="NCBIfam" id="TIGR00694">
    <property type="entry name" value="thiM"/>
    <property type="match status" value="1"/>
</dbReference>
<keyword evidence="4 11" id="KW-0808">Transferase</keyword>
<evidence type="ECO:0000256" key="9">
    <source>
        <dbReference type="ARBA" id="ARBA00022842"/>
    </source>
</evidence>
<dbReference type="CDD" id="cd01170">
    <property type="entry name" value="THZ_kinase"/>
    <property type="match status" value="1"/>
</dbReference>
<protein>
    <recommendedName>
        <fullName evidence="11">Hydroxyethylthiazole kinase</fullName>
        <ecNumber evidence="11">2.7.1.50</ecNumber>
    </recommendedName>
    <alternativeName>
        <fullName evidence="11">4-methyl-5-beta-hydroxyethylthiazole kinase</fullName>
        <shortName evidence="11">TH kinase</shortName>
        <shortName evidence="11">Thz kinase</shortName>
    </alternativeName>
</protein>
<evidence type="ECO:0000256" key="10">
    <source>
        <dbReference type="ARBA" id="ARBA00022977"/>
    </source>
</evidence>
<evidence type="ECO:0000256" key="5">
    <source>
        <dbReference type="ARBA" id="ARBA00022723"/>
    </source>
</evidence>
<evidence type="ECO:0000256" key="3">
    <source>
        <dbReference type="ARBA" id="ARBA00004868"/>
    </source>
</evidence>
<comment type="function">
    <text evidence="11">Catalyzes the phosphorylation of the hydroxyl group of 4-methyl-5-beta-hydroxyethylthiazole (THZ).</text>
</comment>
<comment type="catalytic activity">
    <reaction evidence="1 11">
        <text>5-(2-hydroxyethyl)-4-methylthiazole + ATP = 4-methyl-5-(2-phosphooxyethyl)-thiazole + ADP + H(+)</text>
        <dbReference type="Rhea" id="RHEA:24212"/>
        <dbReference type="ChEBI" id="CHEBI:15378"/>
        <dbReference type="ChEBI" id="CHEBI:17957"/>
        <dbReference type="ChEBI" id="CHEBI:30616"/>
        <dbReference type="ChEBI" id="CHEBI:58296"/>
        <dbReference type="ChEBI" id="CHEBI:456216"/>
        <dbReference type="EC" id="2.7.1.50"/>
    </reaction>
</comment>
<evidence type="ECO:0000256" key="6">
    <source>
        <dbReference type="ARBA" id="ARBA00022741"/>
    </source>
</evidence>
<feature type="binding site" evidence="11">
    <location>
        <position position="200"/>
    </location>
    <ligand>
        <name>substrate</name>
    </ligand>
</feature>
<dbReference type="STRING" id="1120989.SAMN02745227_01752"/>
<evidence type="ECO:0000256" key="11">
    <source>
        <dbReference type="HAMAP-Rule" id="MF_00228"/>
    </source>
</evidence>
<feature type="binding site" evidence="11">
    <location>
        <position position="173"/>
    </location>
    <ligand>
        <name>ATP</name>
        <dbReference type="ChEBI" id="CHEBI:30616"/>
    </ligand>
</feature>
<evidence type="ECO:0000256" key="4">
    <source>
        <dbReference type="ARBA" id="ARBA00022679"/>
    </source>
</evidence>
<dbReference type="InterPro" id="IPR029056">
    <property type="entry name" value="Ribokinase-like"/>
</dbReference>
<proteinExistence type="inferred from homology"/>
<dbReference type="PRINTS" id="PR01099">
    <property type="entry name" value="HYETHTZKNASE"/>
</dbReference>
<evidence type="ECO:0000256" key="2">
    <source>
        <dbReference type="ARBA" id="ARBA00001946"/>
    </source>
</evidence>
<evidence type="ECO:0000256" key="1">
    <source>
        <dbReference type="ARBA" id="ARBA00001771"/>
    </source>
</evidence>
<keyword evidence="7 11" id="KW-0418">Kinase</keyword>
<dbReference type="GO" id="GO:0009229">
    <property type="term" value="P:thiamine diphosphate biosynthetic process"/>
    <property type="evidence" value="ECO:0007669"/>
    <property type="project" value="UniProtKB-UniRule"/>
</dbReference>
<dbReference type="UniPathway" id="UPA00060">
    <property type="reaction ID" value="UER00139"/>
</dbReference>
<keyword evidence="8 11" id="KW-0067">ATP-binding</keyword>
<comment type="similarity">
    <text evidence="11">Belongs to the Thz kinase family.</text>
</comment>
<evidence type="ECO:0000313" key="12">
    <source>
        <dbReference type="EMBL" id="SHK19246.1"/>
    </source>
</evidence>
<dbReference type="InterPro" id="IPR000417">
    <property type="entry name" value="Hyethyz_kinase"/>
</dbReference>
<accession>A0A1M6QGA6</accession>
<organism evidence="12 13">
    <name type="scientific">Anaerobranca californiensis DSM 14826</name>
    <dbReference type="NCBI Taxonomy" id="1120989"/>
    <lineage>
        <taxon>Bacteria</taxon>
        <taxon>Bacillati</taxon>
        <taxon>Bacillota</taxon>
        <taxon>Clostridia</taxon>
        <taxon>Eubacteriales</taxon>
        <taxon>Proteinivoracaceae</taxon>
        <taxon>Anaerobranca</taxon>
    </lineage>
</organism>
<evidence type="ECO:0000256" key="8">
    <source>
        <dbReference type="ARBA" id="ARBA00022840"/>
    </source>
</evidence>
<feature type="binding site" evidence="11">
    <location>
        <position position="124"/>
    </location>
    <ligand>
        <name>ATP</name>
        <dbReference type="ChEBI" id="CHEBI:30616"/>
    </ligand>
</feature>
<comment type="cofactor">
    <cofactor evidence="2 11">
        <name>Mg(2+)</name>
        <dbReference type="ChEBI" id="CHEBI:18420"/>
    </cofactor>
</comment>
<keyword evidence="9 11" id="KW-0460">Magnesium</keyword>
<feature type="binding site" evidence="11">
    <location>
        <position position="48"/>
    </location>
    <ligand>
        <name>substrate</name>
    </ligand>
</feature>
<dbReference type="Gene3D" id="3.40.1190.20">
    <property type="match status" value="1"/>
</dbReference>
<evidence type="ECO:0000256" key="7">
    <source>
        <dbReference type="ARBA" id="ARBA00022777"/>
    </source>
</evidence>
<dbReference type="GO" id="GO:0009228">
    <property type="term" value="P:thiamine biosynthetic process"/>
    <property type="evidence" value="ECO:0007669"/>
    <property type="project" value="UniProtKB-KW"/>
</dbReference>
<dbReference type="PIRSF" id="PIRSF000513">
    <property type="entry name" value="Thz_kinase"/>
    <property type="match status" value="1"/>
</dbReference>
<keyword evidence="5 11" id="KW-0479">Metal-binding</keyword>
<dbReference type="RefSeq" id="WP_084672499.1">
    <property type="nucleotide sequence ID" value="NZ_FRAI01000020.1"/>
</dbReference>
<dbReference type="GO" id="GO:0000287">
    <property type="term" value="F:magnesium ion binding"/>
    <property type="evidence" value="ECO:0007669"/>
    <property type="project" value="UniProtKB-UniRule"/>
</dbReference>
<evidence type="ECO:0000313" key="13">
    <source>
        <dbReference type="Proteomes" id="UP000243547"/>
    </source>
</evidence>
<dbReference type="HAMAP" id="MF_00228">
    <property type="entry name" value="Thz_kinase"/>
    <property type="match status" value="1"/>
</dbReference>
<reference evidence="13" key="1">
    <citation type="submission" date="2016-11" db="EMBL/GenBank/DDBJ databases">
        <authorList>
            <person name="Varghese N."/>
            <person name="Submissions S."/>
        </authorList>
    </citation>
    <scope>NUCLEOTIDE SEQUENCE [LARGE SCALE GENOMIC DNA]</scope>
    <source>
        <strain evidence="13">DSM 14826</strain>
    </source>
</reference>
<dbReference type="EMBL" id="FRAI01000020">
    <property type="protein sequence ID" value="SHK19246.1"/>
    <property type="molecule type" value="Genomic_DNA"/>
</dbReference>
<comment type="pathway">
    <text evidence="3 11">Cofactor biosynthesis; thiamine diphosphate biosynthesis; 4-methyl-5-(2-phosphoethyl)-thiazole from 5-(2-hydroxyethyl)-4-methylthiazole: step 1/1.</text>
</comment>
<dbReference type="Proteomes" id="UP000243547">
    <property type="component" value="Unassembled WGS sequence"/>
</dbReference>
<dbReference type="GO" id="GO:0004417">
    <property type="term" value="F:hydroxyethylthiazole kinase activity"/>
    <property type="evidence" value="ECO:0007669"/>
    <property type="project" value="UniProtKB-UniRule"/>
</dbReference>
<gene>
    <name evidence="11" type="primary">thiM</name>
    <name evidence="12" type="ORF">SAMN02745227_01752</name>
</gene>
<name>A0A1M6QGA6_9FIRM</name>
<keyword evidence="6 11" id="KW-0547">Nucleotide-binding</keyword>
<dbReference type="OrthoDB" id="9778146at2"/>
<sequence length="271" mass="29586">MILKKIDQLTEILLEIKKQNPLIHHITNYVTANDCANIVLALGGSPIMADCCEEVEEIVSMASALTLNLGTLNEKTANSMIIAGKKANRLKIPVILDPVGVGATQFRREMLKEILEEVEVAVIKGNLTEIKNIYGIREKAKGVDSVNDGIFYEEKKGLAIEVSKKFKCITVITGKEDIITDGGKVYIVENGTPLLAKITGTGCMTASLISTCCSVTENYLLASLLGVLIMGICGELATIENRGLGSFKVKLFDHISNFTKEELKKGRFYEE</sequence>
<dbReference type="Pfam" id="PF02110">
    <property type="entry name" value="HK"/>
    <property type="match status" value="1"/>
</dbReference>
<dbReference type="SUPFAM" id="SSF53613">
    <property type="entry name" value="Ribokinase-like"/>
    <property type="match status" value="1"/>
</dbReference>
<dbReference type="GO" id="GO:0005524">
    <property type="term" value="F:ATP binding"/>
    <property type="evidence" value="ECO:0007669"/>
    <property type="project" value="UniProtKB-UniRule"/>
</dbReference>
<dbReference type="AlphaFoldDB" id="A0A1M6QGA6"/>